<evidence type="ECO:0000313" key="3">
    <source>
        <dbReference type="EMBL" id="UUX49612.1"/>
    </source>
</evidence>
<accession>A0A9J7ATF8</accession>
<dbReference type="InterPro" id="IPR028344">
    <property type="entry name" value="ParE1/4"/>
</dbReference>
<dbReference type="InterPro" id="IPR007712">
    <property type="entry name" value="RelE/ParE_toxin"/>
</dbReference>
<dbReference type="EMBL" id="CP102480">
    <property type="protein sequence ID" value="UUX49612.1"/>
    <property type="molecule type" value="Genomic_DNA"/>
</dbReference>
<dbReference type="Proteomes" id="UP001060336">
    <property type="component" value="Chromosome"/>
</dbReference>
<dbReference type="Gene3D" id="3.30.2310.20">
    <property type="entry name" value="RelE-like"/>
    <property type="match status" value="1"/>
</dbReference>
<evidence type="ECO:0000256" key="2">
    <source>
        <dbReference type="PIRNR" id="PIRNR029218"/>
    </source>
</evidence>
<keyword evidence="1" id="KW-1277">Toxin-antitoxin system</keyword>
<dbReference type="RefSeq" id="WP_257768379.1">
    <property type="nucleotide sequence ID" value="NZ_CP102480.1"/>
</dbReference>
<dbReference type="Pfam" id="PF05016">
    <property type="entry name" value="ParE_toxin"/>
    <property type="match status" value="1"/>
</dbReference>
<sequence length="99" mass="11573">MPGYRVSQKAKDDIREIGRYTEAEWGRAQRRLYLSGMELSFRRLAENPQLAALRPEYSPPVRIQRYEKHLIVYVEQAYGILIVRVLYESMDVPSRLGGT</sequence>
<gene>
    <name evidence="3" type="ORF">NUH88_19700</name>
</gene>
<dbReference type="AlphaFoldDB" id="A0A9J7ATF8"/>
<protein>
    <recommendedName>
        <fullName evidence="2">Toxin</fullName>
    </recommendedName>
</protein>
<dbReference type="InterPro" id="IPR035093">
    <property type="entry name" value="RelE/ParE_toxin_dom_sf"/>
</dbReference>
<keyword evidence="4" id="KW-1185">Reference proteome</keyword>
<dbReference type="KEGG" id="naci:NUH88_19700"/>
<name>A0A9J7ATF8_9PROT</name>
<dbReference type="PIRSF" id="PIRSF029218">
    <property type="entry name" value="ParE"/>
    <property type="match status" value="1"/>
</dbReference>
<proteinExistence type="inferred from homology"/>
<organism evidence="3 4">
    <name type="scientific">Nisaea acidiphila</name>
    <dbReference type="NCBI Taxonomy" id="1862145"/>
    <lineage>
        <taxon>Bacteria</taxon>
        <taxon>Pseudomonadati</taxon>
        <taxon>Pseudomonadota</taxon>
        <taxon>Alphaproteobacteria</taxon>
        <taxon>Rhodospirillales</taxon>
        <taxon>Thalassobaculaceae</taxon>
        <taxon>Nisaea</taxon>
    </lineage>
</organism>
<evidence type="ECO:0000256" key="1">
    <source>
        <dbReference type="ARBA" id="ARBA00022649"/>
    </source>
</evidence>
<comment type="similarity">
    <text evidence="2">Belongs to the RelE toxin family.</text>
</comment>
<reference evidence="3" key="1">
    <citation type="submission" date="2022-08" db="EMBL/GenBank/DDBJ databases">
        <title>Nisaea acidiphila sp. nov., isolated from a marine algal debris and emended description of the genus Nisaea Urios et al. 2008.</title>
        <authorList>
            <person name="Kwon K."/>
        </authorList>
    </citation>
    <scope>NUCLEOTIDE SEQUENCE</scope>
    <source>
        <strain evidence="3">MEBiC11861</strain>
    </source>
</reference>
<evidence type="ECO:0000313" key="4">
    <source>
        <dbReference type="Proteomes" id="UP001060336"/>
    </source>
</evidence>